<feature type="coiled-coil region" evidence="1">
    <location>
        <begin position="113"/>
        <end position="161"/>
    </location>
</feature>
<evidence type="ECO:0000313" key="4">
    <source>
        <dbReference type="EMBL" id="EKD17178.1"/>
    </source>
</evidence>
<keyword evidence="5" id="KW-1185">Reference proteome</keyword>
<dbReference type="Gene3D" id="1.10.287.110">
    <property type="entry name" value="DnaJ domain"/>
    <property type="match status" value="1"/>
</dbReference>
<name>K1X8Z2_MARBU</name>
<sequence length="421" mass="48264">MAPAPVTDDYYLILEVKPTATLEEITKSYKRLALQCHPDRSKESNATAAFQLLGEAYETLKDENKRRAYDSLYHRIKATRPNPAQSRRKSKSTPKPETPTAMPPRQSDEAMDLAEMAATRKNKEQRLAKWKVERKRCDDGISELTRDINKLKTALKEYEAKKKADRAGDAAIASWPTWLLSAFRKKRVESAEEQKRKTYDRLNRYHGANMKLWNLGVKQDRLKDWERQLSRSRAAFDAGNAMDDGAIRFIESRMRDRRAREQQERMLAKQRAHDEALREERRNRDKAQAEAQARARAEWATRAAAARKQAERARSPTQNGEEPSPSKPSAARPRATCSHDGWWLRVDGDGSWDRLACEECSATYSYLLQCPGCKIKACATCQQDLRPVRSWGGGRRPHGERPGHTKATTSPPEQHFSHNYD</sequence>
<dbReference type="Pfam" id="PF00226">
    <property type="entry name" value="DnaJ"/>
    <property type="match status" value="1"/>
</dbReference>
<protein>
    <submittedName>
        <fullName evidence="4">Curved DNA-binding protein</fullName>
    </submittedName>
</protein>
<dbReference type="PROSITE" id="PS50076">
    <property type="entry name" value="DNAJ_2"/>
    <property type="match status" value="1"/>
</dbReference>
<dbReference type="AlphaFoldDB" id="K1X8Z2"/>
<dbReference type="HOGENOM" id="CLU_045130_1_0_1"/>
<dbReference type="GO" id="GO:0003677">
    <property type="term" value="F:DNA binding"/>
    <property type="evidence" value="ECO:0007669"/>
    <property type="project" value="UniProtKB-KW"/>
</dbReference>
<dbReference type="PANTHER" id="PTHR24074">
    <property type="entry name" value="CO-CHAPERONE PROTEIN DJLA"/>
    <property type="match status" value="1"/>
</dbReference>
<proteinExistence type="predicted"/>
<dbReference type="GeneID" id="18760690"/>
<accession>K1X8Z2</accession>
<evidence type="ECO:0000259" key="3">
    <source>
        <dbReference type="PROSITE" id="PS50076"/>
    </source>
</evidence>
<feature type="compositionally biased region" description="Basic and acidic residues" evidence="2">
    <location>
        <begin position="260"/>
        <end position="299"/>
    </location>
</feature>
<feature type="domain" description="J" evidence="3">
    <location>
        <begin position="9"/>
        <end position="73"/>
    </location>
</feature>
<dbReference type="InParanoid" id="K1X8Z2"/>
<dbReference type="SUPFAM" id="SSF46565">
    <property type="entry name" value="Chaperone J-domain"/>
    <property type="match status" value="1"/>
</dbReference>
<dbReference type="KEGG" id="mbe:MBM_04755"/>
<dbReference type="STRING" id="1072389.K1X8Z2"/>
<feature type="region of interest" description="Disordered" evidence="2">
    <location>
        <begin position="260"/>
        <end position="335"/>
    </location>
</feature>
<dbReference type="CDD" id="cd06257">
    <property type="entry name" value="DnaJ"/>
    <property type="match status" value="1"/>
</dbReference>
<dbReference type="RefSeq" id="XP_007292644.1">
    <property type="nucleotide sequence ID" value="XM_007292582.1"/>
</dbReference>
<dbReference type="EMBL" id="JH921437">
    <property type="protein sequence ID" value="EKD17178.1"/>
    <property type="molecule type" value="Genomic_DNA"/>
</dbReference>
<dbReference type="eggNOG" id="KOG0691">
    <property type="taxonomic scope" value="Eukaryota"/>
</dbReference>
<evidence type="ECO:0000256" key="2">
    <source>
        <dbReference type="SAM" id="MobiDB-lite"/>
    </source>
</evidence>
<feature type="region of interest" description="Disordered" evidence="2">
    <location>
        <begin position="73"/>
        <end position="109"/>
    </location>
</feature>
<dbReference type="OrthoDB" id="442087at2759"/>
<dbReference type="PRINTS" id="PR00625">
    <property type="entry name" value="JDOMAIN"/>
</dbReference>
<dbReference type="InterPro" id="IPR001623">
    <property type="entry name" value="DnaJ_domain"/>
</dbReference>
<dbReference type="Proteomes" id="UP000006753">
    <property type="component" value="Unassembled WGS sequence"/>
</dbReference>
<dbReference type="OMA" id="LMGERHD"/>
<evidence type="ECO:0000313" key="5">
    <source>
        <dbReference type="Proteomes" id="UP000006753"/>
    </source>
</evidence>
<keyword evidence="1" id="KW-0175">Coiled coil</keyword>
<dbReference type="InterPro" id="IPR036869">
    <property type="entry name" value="J_dom_sf"/>
</dbReference>
<dbReference type="PROSITE" id="PS00636">
    <property type="entry name" value="DNAJ_1"/>
    <property type="match status" value="1"/>
</dbReference>
<organism evidence="4 5">
    <name type="scientific">Marssonina brunnea f. sp. multigermtubi (strain MB_m1)</name>
    <name type="common">Marssonina leaf spot fungus</name>
    <dbReference type="NCBI Taxonomy" id="1072389"/>
    <lineage>
        <taxon>Eukaryota</taxon>
        <taxon>Fungi</taxon>
        <taxon>Dikarya</taxon>
        <taxon>Ascomycota</taxon>
        <taxon>Pezizomycotina</taxon>
        <taxon>Leotiomycetes</taxon>
        <taxon>Helotiales</taxon>
        <taxon>Drepanopezizaceae</taxon>
        <taxon>Drepanopeziza</taxon>
    </lineage>
</organism>
<evidence type="ECO:0000256" key="1">
    <source>
        <dbReference type="SAM" id="Coils"/>
    </source>
</evidence>
<dbReference type="InterPro" id="IPR018253">
    <property type="entry name" value="DnaJ_domain_CS"/>
</dbReference>
<dbReference type="SMART" id="SM00271">
    <property type="entry name" value="DnaJ"/>
    <property type="match status" value="1"/>
</dbReference>
<keyword evidence="4" id="KW-0238">DNA-binding</keyword>
<reference evidence="4 5" key="1">
    <citation type="journal article" date="2012" name="BMC Genomics">
        <title>Sequencing the genome of Marssonina brunnea reveals fungus-poplar co-evolution.</title>
        <authorList>
            <person name="Zhu S."/>
            <person name="Cao Y.-Z."/>
            <person name="Jiang C."/>
            <person name="Tan B.-Y."/>
            <person name="Wang Z."/>
            <person name="Feng S."/>
            <person name="Zhang L."/>
            <person name="Su X.-H."/>
            <person name="Brejova B."/>
            <person name="Vinar T."/>
            <person name="Xu M."/>
            <person name="Wang M.-X."/>
            <person name="Zhang S.-G."/>
            <person name="Huang M.-R."/>
            <person name="Wu R."/>
            <person name="Zhou Y."/>
        </authorList>
    </citation>
    <scope>NUCLEOTIDE SEQUENCE [LARGE SCALE GENOMIC DNA]</scope>
    <source>
        <strain evidence="4 5">MB_m1</strain>
    </source>
</reference>
<gene>
    <name evidence="4" type="ORF">MBM_04755</name>
</gene>
<dbReference type="InterPro" id="IPR050817">
    <property type="entry name" value="DjlA_DnaK_co-chaperone"/>
</dbReference>
<feature type="region of interest" description="Disordered" evidence="2">
    <location>
        <begin position="390"/>
        <end position="421"/>
    </location>
</feature>